<feature type="transmembrane region" description="Helical" evidence="1">
    <location>
        <begin position="233"/>
        <end position="258"/>
    </location>
</feature>
<feature type="transmembrane region" description="Helical" evidence="1">
    <location>
        <begin position="352"/>
        <end position="369"/>
    </location>
</feature>
<proteinExistence type="predicted"/>
<evidence type="ECO:0000313" key="2">
    <source>
        <dbReference type="EMBL" id="WVZ68374.1"/>
    </source>
</evidence>
<dbReference type="Proteomes" id="UP001341281">
    <property type="component" value="Chromosome 04"/>
</dbReference>
<dbReference type="EMBL" id="CP144748">
    <property type="protein sequence ID" value="WVZ68374.1"/>
    <property type="molecule type" value="Genomic_DNA"/>
</dbReference>
<dbReference type="EMBL" id="CP144748">
    <property type="protein sequence ID" value="WVZ68373.1"/>
    <property type="molecule type" value="Genomic_DNA"/>
</dbReference>
<keyword evidence="1" id="KW-0812">Transmembrane</keyword>
<reference evidence="2 3" key="1">
    <citation type="submission" date="2024-02" db="EMBL/GenBank/DDBJ databases">
        <title>High-quality chromosome-scale genome assembly of Pensacola bahiagrass (Paspalum notatum Flugge var. saurae).</title>
        <authorList>
            <person name="Vega J.M."/>
            <person name="Podio M."/>
            <person name="Orjuela J."/>
            <person name="Siena L.A."/>
            <person name="Pessino S.C."/>
            <person name="Combes M.C."/>
            <person name="Mariac C."/>
            <person name="Albertini E."/>
            <person name="Pupilli F."/>
            <person name="Ortiz J.P.A."/>
            <person name="Leblanc O."/>
        </authorList>
    </citation>
    <scope>NUCLEOTIDE SEQUENCE [LARGE SCALE GENOMIC DNA]</scope>
    <source>
        <strain evidence="2">R1</strain>
        <tissue evidence="2">Leaf</tissue>
    </source>
</reference>
<dbReference type="AlphaFoldDB" id="A0AAQ3T976"/>
<feature type="transmembrane region" description="Helical" evidence="1">
    <location>
        <begin position="120"/>
        <end position="142"/>
    </location>
</feature>
<evidence type="ECO:0000313" key="3">
    <source>
        <dbReference type="Proteomes" id="UP001341281"/>
    </source>
</evidence>
<keyword evidence="3" id="KW-1185">Reference proteome</keyword>
<feature type="transmembrane region" description="Helical" evidence="1">
    <location>
        <begin position="148"/>
        <end position="170"/>
    </location>
</feature>
<accession>A0AAQ3T976</accession>
<feature type="transmembrane region" description="Helical" evidence="1">
    <location>
        <begin position="294"/>
        <end position="314"/>
    </location>
</feature>
<feature type="transmembrane region" description="Helical" evidence="1">
    <location>
        <begin position="326"/>
        <end position="346"/>
    </location>
</feature>
<evidence type="ECO:0000256" key="1">
    <source>
        <dbReference type="SAM" id="Phobius"/>
    </source>
</evidence>
<keyword evidence="1" id="KW-1133">Transmembrane helix</keyword>
<feature type="transmembrane region" description="Helical" evidence="1">
    <location>
        <begin position="390"/>
        <end position="415"/>
    </location>
</feature>
<feature type="transmembrane region" description="Helical" evidence="1">
    <location>
        <begin position="270"/>
        <end position="288"/>
    </location>
</feature>
<feature type="transmembrane region" description="Helical" evidence="1">
    <location>
        <begin position="47"/>
        <end position="68"/>
    </location>
</feature>
<feature type="transmembrane region" description="Helical" evidence="1">
    <location>
        <begin position="88"/>
        <end position="108"/>
    </location>
</feature>
<organism evidence="2 3">
    <name type="scientific">Paspalum notatum var. saurae</name>
    <dbReference type="NCBI Taxonomy" id="547442"/>
    <lineage>
        <taxon>Eukaryota</taxon>
        <taxon>Viridiplantae</taxon>
        <taxon>Streptophyta</taxon>
        <taxon>Embryophyta</taxon>
        <taxon>Tracheophyta</taxon>
        <taxon>Spermatophyta</taxon>
        <taxon>Magnoliopsida</taxon>
        <taxon>Liliopsida</taxon>
        <taxon>Poales</taxon>
        <taxon>Poaceae</taxon>
        <taxon>PACMAD clade</taxon>
        <taxon>Panicoideae</taxon>
        <taxon>Andropogonodae</taxon>
        <taxon>Paspaleae</taxon>
        <taxon>Paspalinae</taxon>
        <taxon>Paspalum</taxon>
    </lineage>
</organism>
<feature type="transmembrane region" description="Helical" evidence="1">
    <location>
        <begin position="191"/>
        <end position="213"/>
    </location>
</feature>
<keyword evidence="1" id="KW-0472">Membrane</keyword>
<sequence length="452" mass="48899">MDVEMEQPLQQSLSLSIEETSLIGDGPSSENSALDLQKSESDRIKTFYQTALSAIMVFIMAALSSYNLYSTTSHNKVHLSKLLVAEGLFIFITFLCAVVLMMLDIFVYQNGQRGRRCYRVLSILVMVTGMMLVMADTVLVIITNRNNILLSVILMPVLVLVIVAACATAWMGEHCSSEIANKYDATMKNTFDVATVGTIASFGVQGAVVFGYLKTPGGNQAKPDPPLDLAMCYVTSTLSLMVMMVCAMPLALLPNGMLEALVTIVERLRHAVLVALAFMALIVAVEFLDGLITLSFFLEAVAAVLCAALQIFAACQPQGESSTLEFAFRIVVTAGFMLMTGLYAAFLGTDHYSLYLKAAMLLLLVAILSSLSRLATPFHMPENGGAMECFIVRVALAMPAVALVAAVPLVLMILYNHYLNRYPVLLFVVRRQQPTVTLSAAEDSGGSQGAMS</sequence>
<gene>
    <name evidence="2" type="ORF">U9M48_017321</name>
</gene>
<name>A0AAQ3T976_PASNO</name>
<protein>
    <submittedName>
        <fullName evidence="2">Uncharacterized protein</fullName>
    </submittedName>
</protein>